<sequence>MESAGAPDAGRRRDLFRYLTAEESDDYLAVMDLFAATLLTDLSATEVAAQLADRGRVLERDVAEARCRQLVEWGNLVPSIRDARVSSVAEYIRSRSRYQVSKLGGRVHRDAVEILQATDGAREVARELLGQIVQSLDRIIAQLTRADIDVDALAGEVTTVFGNQRVFTDSVRDFYAYLAGILTRYDLGGEEYAQFKELLLVYIDLITADVNRHAPAVSGRVRQVISRLDALLATLAGLPGLVLPDGTPIERARGRTRADWSELASWYDAEHGRSGPEQLRTAAAQALSQLITNAKRLLDSSGTGFSRRADFLRLARWFHAATDDDAHRLYAATFGAYPARHLLFGPDEPDPRIGPTTSWWNADPVQVPVSLRERGDRALRGKTSRVPDPTADRRRLIAEARREADQRRAAASELAITGALHGAAISPAARDLLLDLLGDLLTRGDAETVDHDLGLRLTAAPGPDTVISSADGTTTVYGHRLVIEGIAAWSTVDDEAVP</sequence>
<name>A0ABY7K289_9ACTN</name>
<gene>
    <name evidence="1" type="ORF">M6B22_05970</name>
</gene>
<keyword evidence="2" id="KW-1185">Reference proteome</keyword>
<organism evidence="1 2">
    <name type="scientific">Jatrophihabitans cynanchi</name>
    <dbReference type="NCBI Taxonomy" id="2944128"/>
    <lineage>
        <taxon>Bacteria</taxon>
        <taxon>Bacillati</taxon>
        <taxon>Actinomycetota</taxon>
        <taxon>Actinomycetes</taxon>
        <taxon>Jatrophihabitantales</taxon>
        <taxon>Jatrophihabitantaceae</taxon>
        <taxon>Jatrophihabitans</taxon>
    </lineage>
</organism>
<protein>
    <submittedName>
        <fullName evidence="1">TIGR02677 family protein</fullName>
    </submittedName>
</protein>
<reference evidence="1" key="1">
    <citation type="submission" date="2022-05" db="EMBL/GenBank/DDBJ databases">
        <title>Jatrophihabitans sp. SB3-54 whole genome sequence.</title>
        <authorList>
            <person name="Suh M.K."/>
            <person name="Eom M.K."/>
            <person name="Kim J.S."/>
            <person name="Kim H.S."/>
            <person name="Do H.E."/>
            <person name="Shin Y.K."/>
            <person name="Lee J.-S."/>
        </authorList>
    </citation>
    <scope>NUCLEOTIDE SEQUENCE</scope>
    <source>
        <strain evidence="1">SB3-54</strain>
    </source>
</reference>
<evidence type="ECO:0000313" key="1">
    <source>
        <dbReference type="EMBL" id="WAX58310.1"/>
    </source>
</evidence>
<dbReference type="Pfam" id="PF09660">
    <property type="entry name" value="DUF2397"/>
    <property type="match status" value="1"/>
</dbReference>
<dbReference type="Proteomes" id="UP001164693">
    <property type="component" value="Chromosome"/>
</dbReference>
<dbReference type="InterPro" id="IPR013493">
    <property type="entry name" value="CHP02677"/>
</dbReference>
<accession>A0ABY7K289</accession>
<proteinExistence type="predicted"/>
<dbReference type="NCBIfam" id="TIGR02677">
    <property type="entry name" value="TIGR02677 family protein"/>
    <property type="match status" value="1"/>
</dbReference>
<dbReference type="EMBL" id="CP097463">
    <property type="protein sequence ID" value="WAX58310.1"/>
    <property type="molecule type" value="Genomic_DNA"/>
</dbReference>
<evidence type="ECO:0000313" key="2">
    <source>
        <dbReference type="Proteomes" id="UP001164693"/>
    </source>
</evidence>
<dbReference type="RefSeq" id="WP_269444860.1">
    <property type="nucleotide sequence ID" value="NZ_CP097463.1"/>
</dbReference>